<dbReference type="SFLD" id="SFLDF00027">
    <property type="entry name" value="p-type_atpase"/>
    <property type="match status" value="1"/>
</dbReference>
<feature type="transmembrane region" description="Helical" evidence="10">
    <location>
        <begin position="246"/>
        <end position="271"/>
    </location>
</feature>
<dbReference type="SUPFAM" id="SSF81653">
    <property type="entry name" value="Calcium ATPase, transduction domain A"/>
    <property type="match status" value="1"/>
</dbReference>
<evidence type="ECO:0000256" key="8">
    <source>
        <dbReference type="ARBA" id="ARBA00049360"/>
    </source>
</evidence>
<feature type="transmembrane region" description="Helical" evidence="10">
    <location>
        <begin position="815"/>
        <end position="833"/>
    </location>
</feature>
<feature type="transmembrane region" description="Helical" evidence="10">
    <location>
        <begin position="746"/>
        <end position="769"/>
    </location>
</feature>
<protein>
    <submittedName>
        <fullName evidence="12">Cation-translocating P-type ATPase</fullName>
    </submittedName>
</protein>
<keyword evidence="2 10" id="KW-0812">Transmembrane</keyword>
<dbReference type="RefSeq" id="WP_344196270.1">
    <property type="nucleotide sequence ID" value="NZ_BAAAND010000008.1"/>
</dbReference>
<dbReference type="InterPro" id="IPR008250">
    <property type="entry name" value="ATPase_P-typ_transduc_dom_A_sf"/>
</dbReference>
<dbReference type="NCBIfam" id="TIGR01494">
    <property type="entry name" value="ATPase_P-type"/>
    <property type="match status" value="2"/>
</dbReference>
<dbReference type="InterPro" id="IPR006068">
    <property type="entry name" value="ATPase_P-typ_cation-transptr_C"/>
</dbReference>
<keyword evidence="6 10" id="KW-1133">Transmembrane helix</keyword>
<comment type="catalytic activity">
    <reaction evidence="8">
        <text>ATP + H2O = ADP + phosphate + H(+)</text>
        <dbReference type="Rhea" id="RHEA:13065"/>
        <dbReference type="ChEBI" id="CHEBI:15377"/>
        <dbReference type="ChEBI" id="CHEBI:15378"/>
        <dbReference type="ChEBI" id="CHEBI:30616"/>
        <dbReference type="ChEBI" id="CHEBI:43474"/>
        <dbReference type="ChEBI" id="CHEBI:456216"/>
    </reaction>
</comment>
<dbReference type="PRINTS" id="PR00120">
    <property type="entry name" value="HATPASE"/>
</dbReference>
<evidence type="ECO:0000256" key="7">
    <source>
        <dbReference type="ARBA" id="ARBA00023136"/>
    </source>
</evidence>
<evidence type="ECO:0000256" key="5">
    <source>
        <dbReference type="ARBA" id="ARBA00022967"/>
    </source>
</evidence>
<keyword evidence="3" id="KW-0547">Nucleotide-binding</keyword>
<evidence type="ECO:0000313" key="13">
    <source>
        <dbReference type="Proteomes" id="UP001500190"/>
    </source>
</evidence>
<dbReference type="PRINTS" id="PR00119">
    <property type="entry name" value="CATATPASE"/>
</dbReference>
<dbReference type="Pfam" id="PF00690">
    <property type="entry name" value="Cation_ATPase_N"/>
    <property type="match status" value="1"/>
</dbReference>
<name>A0ABP4Q4S3_9ACTN</name>
<gene>
    <name evidence="12" type="ORF">GCM10009742_54370</name>
</gene>
<dbReference type="InterPro" id="IPR059000">
    <property type="entry name" value="ATPase_P-type_domA"/>
</dbReference>
<keyword evidence="13" id="KW-1185">Reference proteome</keyword>
<dbReference type="Pfam" id="PF00689">
    <property type="entry name" value="Cation_ATPase_C"/>
    <property type="match status" value="1"/>
</dbReference>
<feature type="domain" description="Cation-transporting P-type ATPase N-terminal" evidence="11">
    <location>
        <begin position="2"/>
        <end position="64"/>
    </location>
</feature>
<accession>A0ABP4Q4S3</accession>
<proteinExistence type="predicted"/>
<dbReference type="Gene3D" id="3.40.1110.10">
    <property type="entry name" value="Calcium-transporting ATPase, cytoplasmic domain N"/>
    <property type="match status" value="1"/>
</dbReference>
<feature type="transmembrane region" description="Helical" evidence="10">
    <location>
        <begin position="704"/>
        <end position="725"/>
    </location>
</feature>
<evidence type="ECO:0000256" key="3">
    <source>
        <dbReference type="ARBA" id="ARBA00022741"/>
    </source>
</evidence>
<sequence length="874" mass="91818">MTVQQSDPRGLTADQAALSLAEHGPNTNPAPRPPSPWRRVLMQLRDPMILLLIAAAALTASLRDLTDLTVILVVVVLNTTVGVVQEIRAEHALTALNRMAAPHATVRRGGRATVVPAAKVVPEDVVLLQAGDIVPADLQLFDAVRLQADESALTGESVPVEKSASEELYAGTVVTRGRGSGVVTRTGPDSALGKIAALLSGQRPRATPLQRRLAGLSRVLSIAAVVLSAIVAVAGLVRGLPLPNMIVTAVSLTVAAVPESLPAVVTLALAIGAHRMAQRAAVVRRLPAVETLGAVTVVATDKTGTLTEGIMHAERLWTESGSAQATGSGYNPAGRLVGSPPLDQFAPGGTSPARELAPRGAPSVPTLSSADGGVAVRRLLRDVALCNDAALRPPTDDDPVWRPIGDPTEAALLTLAQRGGVDHLELTTACPRLHELPFDSVRKRMTTVHEQPGRDDLLVIGKGAPEVMLTPDVTPYGDIDRAKGVAAELSEAGYRVLAVADKIVTPDAPRTEDALHLVGLVAITDPVRHNAADVVGSFRNAGVDLLLITGDAPGTALAVADRIGVHDGEVVTGADIDDGRDPTTGRVFARIRPEQKLDIVRAWQANGHVVAMTGDGVNDAPALRRADIGVAMGKGGTEVARQAADLVLTDDDLGTVEAAIEEGRRIYTNIRTFLRYALSGGLAEILVMLLGPLLGFAVPLLPGQILWINMLTHGLPGVAIGAEPADPDAMRKPPRSPQEQILGAGLWRRIAWSGSLIGAVTLAAAYWVHRTGGPWQTMTYLVLGLSQLGVALALRRPGPARRLRHRTAGVRRFRFLDAAVAGALLLQVLPVFFDPLRDLLDLQPLAAHQLLVAVTVALIPALAIVSRRRRQAAG</sequence>
<dbReference type="SFLD" id="SFLDG00002">
    <property type="entry name" value="C1.7:_P-type_atpase_like"/>
    <property type="match status" value="1"/>
</dbReference>
<dbReference type="PANTHER" id="PTHR42861">
    <property type="entry name" value="CALCIUM-TRANSPORTING ATPASE"/>
    <property type="match status" value="1"/>
</dbReference>
<dbReference type="InterPro" id="IPR023299">
    <property type="entry name" value="ATPase_P-typ_cyto_dom_N"/>
</dbReference>
<dbReference type="SUPFAM" id="SSF81660">
    <property type="entry name" value="Metal cation-transporting ATPase, ATP-binding domain N"/>
    <property type="match status" value="1"/>
</dbReference>
<dbReference type="SUPFAM" id="SSF81665">
    <property type="entry name" value="Calcium ATPase, transmembrane domain M"/>
    <property type="match status" value="1"/>
</dbReference>
<dbReference type="Gene3D" id="1.20.1110.10">
    <property type="entry name" value="Calcium-transporting ATPase, transmembrane domain"/>
    <property type="match status" value="1"/>
</dbReference>
<evidence type="ECO:0000256" key="6">
    <source>
        <dbReference type="ARBA" id="ARBA00022989"/>
    </source>
</evidence>
<dbReference type="PROSITE" id="PS00154">
    <property type="entry name" value="ATPASE_E1_E2"/>
    <property type="match status" value="1"/>
</dbReference>
<evidence type="ECO:0000259" key="11">
    <source>
        <dbReference type="SMART" id="SM00831"/>
    </source>
</evidence>
<dbReference type="Gene3D" id="2.70.150.10">
    <property type="entry name" value="Calcium-transporting ATPase, cytoplasmic transduction domain A"/>
    <property type="match status" value="1"/>
</dbReference>
<evidence type="ECO:0000256" key="2">
    <source>
        <dbReference type="ARBA" id="ARBA00022692"/>
    </source>
</evidence>
<organism evidence="12 13">
    <name type="scientific">Kribbella karoonensis</name>
    <dbReference type="NCBI Taxonomy" id="324851"/>
    <lineage>
        <taxon>Bacteria</taxon>
        <taxon>Bacillati</taxon>
        <taxon>Actinomycetota</taxon>
        <taxon>Actinomycetes</taxon>
        <taxon>Propionibacteriales</taxon>
        <taxon>Kribbellaceae</taxon>
        <taxon>Kribbella</taxon>
    </lineage>
</organism>
<feature type="transmembrane region" description="Helical" evidence="10">
    <location>
        <begin position="219"/>
        <end position="240"/>
    </location>
</feature>
<dbReference type="Pfam" id="PF00122">
    <property type="entry name" value="E1-E2_ATPase"/>
    <property type="match status" value="1"/>
</dbReference>
<dbReference type="InterPro" id="IPR018303">
    <property type="entry name" value="ATPase_P-typ_P_site"/>
</dbReference>
<dbReference type="SUPFAM" id="SSF56784">
    <property type="entry name" value="HAD-like"/>
    <property type="match status" value="1"/>
</dbReference>
<feature type="transmembrane region" description="Helical" evidence="10">
    <location>
        <begin position="673"/>
        <end position="698"/>
    </location>
</feature>
<dbReference type="Proteomes" id="UP001500190">
    <property type="component" value="Unassembled WGS sequence"/>
</dbReference>
<comment type="subcellular location">
    <subcellularLocation>
        <location evidence="1">Cell membrane</location>
        <topology evidence="1">Multi-pass membrane protein</topology>
    </subcellularLocation>
</comment>
<dbReference type="Pfam" id="PF13246">
    <property type="entry name" value="Cation_ATPase"/>
    <property type="match status" value="1"/>
</dbReference>
<dbReference type="InterPro" id="IPR036412">
    <property type="entry name" value="HAD-like_sf"/>
</dbReference>
<reference evidence="13" key="1">
    <citation type="journal article" date="2019" name="Int. J. Syst. Evol. Microbiol.">
        <title>The Global Catalogue of Microorganisms (GCM) 10K type strain sequencing project: providing services to taxonomists for standard genome sequencing and annotation.</title>
        <authorList>
            <consortium name="The Broad Institute Genomics Platform"/>
            <consortium name="The Broad Institute Genome Sequencing Center for Infectious Disease"/>
            <person name="Wu L."/>
            <person name="Ma J."/>
        </authorList>
    </citation>
    <scope>NUCLEOTIDE SEQUENCE [LARGE SCALE GENOMIC DNA]</scope>
    <source>
        <strain evidence="13">JCM 14304</strain>
    </source>
</reference>
<feature type="transmembrane region" description="Helical" evidence="10">
    <location>
        <begin position="845"/>
        <end position="865"/>
    </location>
</feature>
<dbReference type="InterPro" id="IPR001757">
    <property type="entry name" value="P_typ_ATPase"/>
</dbReference>
<keyword evidence="7 10" id="KW-0472">Membrane</keyword>
<evidence type="ECO:0000256" key="4">
    <source>
        <dbReference type="ARBA" id="ARBA00022840"/>
    </source>
</evidence>
<comment type="caution">
    <text evidence="12">The sequence shown here is derived from an EMBL/GenBank/DDBJ whole genome shotgun (WGS) entry which is preliminary data.</text>
</comment>
<feature type="transmembrane region" description="Helical" evidence="10">
    <location>
        <begin position="775"/>
        <end position="794"/>
    </location>
</feature>
<dbReference type="InterPro" id="IPR044492">
    <property type="entry name" value="P_typ_ATPase_HD_dom"/>
</dbReference>
<keyword evidence="5" id="KW-1278">Translocase</keyword>
<dbReference type="SFLD" id="SFLDS00003">
    <property type="entry name" value="Haloacid_Dehalogenase"/>
    <property type="match status" value="1"/>
</dbReference>
<dbReference type="SMART" id="SM00831">
    <property type="entry name" value="Cation_ATPase_N"/>
    <property type="match status" value="1"/>
</dbReference>
<dbReference type="InterPro" id="IPR023214">
    <property type="entry name" value="HAD_sf"/>
</dbReference>
<dbReference type="Gene3D" id="3.40.50.1000">
    <property type="entry name" value="HAD superfamily/HAD-like"/>
    <property type="match status" value="1"/>
</dbReference>
<evidence type="ECO:0000256" key="10">
    <source>
        <dbReference type="SAM" id="Phobius"/>
    </source>
</evidence>
<evidence type="ECO:0000256" key="1">
    <source>
        <dbReference type="ARBA" id="ARBA00004651"/>
    </source>
</evidence>
<evidence type="ECO:0000313" key="12">
    <source>
        <dbReference type="EMBL" id="GAA1599646.1"/>
    </source>
</evidence>
<dbReference type="EMBL" id="BAAAND010000008">
    <property type="protein sequence ID" value="GAA1599646.1"/>
    <property type="molecule type" value="Genomic_DNA"/>
</dbReference>
<evidence type="ECO:0000256" key="9">
    <source>
        <dbReference type="SAM" id="MobiDB-lite"/>
    </source>
</evidence>
<feature type="region of interest" description="Disordered" evidence="9">
    <location>
        <begin position="344"/>
        <end position="368"/>
    </location>
</feature>
<dbReference type="InterPro" id="IPR023298">
    <property type="entry name" value="ATPase_P-typ_TM_dom_sf"/>
</dbReference>
<keyword evidence="4" id="KW-0067">ATP-binding</keyword>
<dbReference type="InterPro" id="IPR004014">
    <property type="entry name" value="ATPase_P-typ_cation-transptr_N"/>
</dbReference>